<dbReference type="CDD" id="cd03801">
    <property type="entry name" value="GT4_PimA-like"/>
    <property type="match status" value="1"/>
</dbReference>
<dbReference type="PANTHER" id="PTHR12526:SF635">
    <property type="entry name" value="GLYCOSYL TRANSFERASE GROUP 1"/>
    <property type="match status" value="1"/>
</dbReference>
<reference evidence="2" key="1">
    <citation type="submission" date="2019-03" db="EMBL/GenBank/DDBJ databases">
        <title>Aquabacterium pictum sp.nov., the first bacteriochlorophyll a-containing freshwater bacterium in the genus Aquabacterium of the class Betaproteobacteria.</title>
        <authorList>
            <person name="Hirose S."/>
            <person name="Tank M."/>
            <person name="Hara E."/>
            <person name="Tamaki H."/>
            <person name="Takaichi S."/>
            <person name="Haruta S."/>
            <person name="Hanada S."/>
        </authorList>
    </citation>
    <scope>NUCLEOTIDE SEQUENCE [LARGE SCALE GENOMIC DNA]</scope>
    <source>
        <strain evidence="2">W35</strain>
    </source>
</reference>
<dbReference type="SUPFAM" id="SSF53756">
    <property type="entry name" value="UDP-Glycosyltransferase/glycogen phosphorylase"/>
    <property type="match status" value="1"/>
</dbReference>
<gene>
    <name evidence="1" type="ORF">AQPW35_25710</name>
</gene>
<dbReference type="AlphaFoldDB" id="A0A480ARM3"/>
<dbReference type="PANTHER" id="PTHR12526">
    <property type="entry name" value="GLYCOSYLTRANSFERASE"/>
    <property type="match status" value="1"/>
</dbReference>
<organism evidence="1 2">
    <name type="scientific">Pseudaquabacterium pictum</name>
    <dbReference type="NCBI Taxonomy" id="2315236"/>
    <lineage>
        <taxon>Bacteria</taxon>
        <taxon>Pseudomonadati</taxon>
        <taxon>Pseudomonadota</taxon>
        <taxon>Betaproteobacteria</taxon>
        <taxon>Burkholderiales</taxon>
        <taxon>Sphaerotilaceae</taxon>
        <taxon>Pseudaquabacterium</taxon>
    </lineage>
</organism>
<protein>
    <submittedName>
        <fullName evidence="1">Glycosyl transferase</fullName>
    </submittedName>
</protein>
<dbReference type="Proteomes" id="UP000301751">
    <property type="component" value="Unassembled WGS sequence"/>
</dbReference>
<dbReference type="Pfam" id="PF13692">
    <property type="entry name" value="Glyco_trans_1_4"/>
    <property type="match status" value="1"/>
</dbReference>
<keyword evidence="2" id="KW-1185">Reference proteome</keyword>
<evidence type="ECO:0000313" key="1">
    <source>
        <dbReference type="EMBL" id="GCL63490.1"/>
    </source>
</evidence>
<dbReference type="EMBL" id="BJCL01000006">
    <property type="protein sequence ID" value="GCL63490.1"/>
    <property type="molecule type" value="Genomic_DNA"/>
</dbReference>
<proteinExistence type="predicted"/>
<dbReference type="RefSeq" id="WP_228027095.1">
    <property type="nucleotide sequence ID" value="NZ_BJCL01000006.1"/>
</dbReference>
<dbReference type="Gene3D" id="3.40.50.2000">
    <property type="entry name" value="Glycogen Phosphorylase B"/>
    <property type="match status" value="2"/>
</dbReference>
<keyword evidence="1" id="KW-0808">Transferase</keyword>
<accession>A0A480ARM3</accession>
<evidence type="ECO:0000313" key="2">
    <source>
        <dbReference type="Proteomes" id="UP000301751"/>
    </source>
</evidence>
<name>A0A480ARM3_9BURK</name>
<sequence>MNGDPLRVACFSRYTRLGASSRLRALQFIPMLHDAGIQVDVFPLFDDLYLDDLYQRQQRRAGRVLTAYARRWRALRRARQHDVLWIEKELFPYLPWLLEGACLPAGMPVVVDYDDAVFHQYDLSQRASVRALLGRKIDRLMAAASCVSVGNRYLAARATQAGAGCVELVPTVVDVARYQVRPTQTVPGEPLVIGWIGSPATEHYLLALQPVLQAVCARQRARVVLVGASASMAQRLAGVPVQVQTWTEDTEAALIAGFDIGVMPLPDEPWERGKCGYKLIQYMACGLPVVASPVGVNRDIVVHGATGMLADGPAEWQAALQTLIDDPVQRRRWGLAGRQRMEEEYSMQVQGAHIARLLRAAAQPGGGR</sequence>
<dbReference type="GO" id="GO:0016757">
    <property type="term" value="F:glycosyltransferase activity"/>
    <property type="evidence" value="ECO:0007669"/>
    <property type="project" value="TreeGrafter"/>
</dbReference>
<comment type="caution">
    <text evidence="1">The sequence shown here is derived from an EMBL/GenBank/DDBJ whole genome shotgun (WGS) entry which is preliminary data.</text>
</comment>